<comment type="subcellular location">
    <subcellularLocation>
        <location evidence="6">Cytoplasm</location>
    </subcellularLocation>
</comment>
<dbReference type="InterPro" id="IPR000085">
    <property type="entry name" value="RuvA"/>
</dbReference>
<protein>
    <recommendedName>
        <fullName evidence="6">Holliday junction branch migration complex subunit RuvA</fullName>
    </recommendedName>
</protein>
<dbReference type="Gene3D" id="2.40.50.140">
    <property type="entry name" value="Nucleic acid-binding proteins"/>
    <property type="match status" value="1"/>
</dbReference>
<reference evidence="8 9" key="1">
    <citation type="journal article" date="2016" name="Nat. Commun.">
        <title>Thousands of microbial genomes shed light on interconnected biogeochemical processes in an aquifer system.</title>
        <authorList>
            <person name="Anantharaman K."/>
            <person name="Brown C.T."/>
            <person name="Hug L.A."/>
            <person name="Sharon I."/>
            <person name="Castelle C.J."/>
            <person name="Probst A.J."/>
            <person name="Thomas B.C."/>
            <person name="Singh A."/>
            <person name="Wilkins M.J."/>
            <person name="Karaoz U."/>
            <person name="Brodie E.L."/>
            <person name="Williams K.H."/>
            <person name="Hubbard S.S."/>
            <person name="Banfield J.F."/>
        </authorList>
    </citation>
    <scope>NUCLEOTIDE SEQUENCE [LARGE SCALE GENOMIC DNA]</scope>
</reference>
<comment type="caution">
    <text evidence="6">Lacks conserved residue(s) required for the propagation of feature annotation.</text>
</comment>
<proteinExistence type="inferred from homology"/>
<dbReference type="GO" id="GO:0006310">
    <property type="term" value="P:DNA recombination"/>
    <property type="evidence" value="ECO:0007669"/>
    <property type="project" value="UniProtKB-UniRule"/>
</dbReference>
<dbReference type="EMBL" id="MHMY01000018">
    <property type="protein sequence ID" value="OGZ35136.1"/>
    <property type="molecule type" value="Genomic_DNA"/>
</dbReference>
<dbReference type="SUPFAM" id="SSF46929">
    <property type="entry name" value="DNA helicase RuvA subunit, C-terminal domain"/>
    <property type="match status" value="1"/>
</dbReference>
<keyword evidence="8" id="KW-0067">ATP-binding</keyword>
<dbReference type="Pfam" id="PF01330">
    <property type="entry name" value="RuvA_N"/>
    <property type="match status" value="1"/>
</dbReference>
<evidence type="ECO:0000259" key="7">
    <source>
        <dbReference type="SMART" id="SM00278"/>
    </source>
</evidence>
<gene>
    <name evidence="6" type="primary">ruvA</name>
    <name evidence="8" type="ORF">A2815_02230</name>
</gene>
<accession>A0A1G2FAN8</accession>
<feature type="region of interest" description="Domain I" evidence="6">
    <location>
        <begin position="1"/>
        <end position="64"/>
    </location>
</feature>
<evidence type="ECO:0000256" key="1">
    <source>
        <dbReference type="ARBA" id="ARBA00022490"/>
    </source>
</evidence>
<dbReference type="GO" id="GO:0009378">
    <property type="term" value="F:four-way junction helicase activity"/>
    <property type="evidence" value="ECO:0007669"/>
    <property type="project" value="InterPro"/>
</dbReference>
<name>A0A1G2FAN8_9BACT</name>
<dbReference type="NCBIfam" id="TIGR00084">
    <property type="entry name" value="ruvA"/>
    <property type="match status" value="1"/>
</dbReference>
<keyword evidence="4 6" id="KW-0233">DNA recombination</keyword>
<feature type="region of interest" description="Domain II" evidence="6">
    <location>
        <begin position="65"/>
        <end position="142"/>
    </location>
</feature>
<dbReference type="AlphaFoldDB" id="A0A1G2FAN8"/>
<dbReference type="Gene3D" id="1.10.8.10">
    <property type="entry name" value="DNA helicase RuvA subunit, C-terminal domain"/>
    <property type="match status" value="1"/>
</dbReference>
<dbReference type="GO" id="GO:0009379">
    <property type="term" value="C:Holliday junction helicase complex"/>
    <property type="evidence" value="ECO:0007669"/>
    <property type="project" value="InterPro"/>
</dbReference>
<keyword evidence="8" id="KW-0378">Hydrolase</keyword>
<keyword evidence="5 6" id="KW-0234">DNA repair</keyword>
<comment type="subunit">
    <text evidence="6">Homotetramer. Forms an RuvA(8)-RuvB(12)-Holliday junction (HJ) complex. HJ DNA is sandwiched between 2 RuvA tetramers; dsDNA enters through RuvA and exits via RuvB. An RuvB hexamer assembles on each DNA strand where it exits the tetramer. Each RuvB hexamer is contacted by two RuvA subunits (via domain III) on 2 adjacent RuvB subunits; this complex drives branch migration. In the full resolvosome a probable DNA-RuvA(4)-RuvB(12)-RuvC(2) complex forms which resolves the HJ.</text>
</comment>
<feature type="region of interest" description="Domain III" evidence="6">
    <location>
        <begin position="146"/>
        <end position="189"/>
    </location>
</feature>
<dbReference type="SUPFAM" id="SSF47781">
    <property type="entry name" value="RuvA domain 2-like"/>
    <property type="match status" value="1"/>
</dbReference>
<dbReference type="SUPFAM" id="SSF50249">
    <property type="entry name" value="Nucleic acid-binding proteins"/>
    <property type="match status" value="1"/>
</dbReference>
<dbReference type="HAMAP" id="MF_00031">
    <property type="entry name" value="DNA_HJ_migration_RuvA"/>
    <property type="match status" value="1"/>
</dbReference>
<dbReference type="InterPro" id="IPR036267">
    <property type="entry name" value="RuvA_C_sf"/>
</dbReference>
<organism evidence="8 9">
    <name type="scientific">Candidatus Portnoybacteria bacterium RIFCSPHIGHO2_01_FULL_40_12b</name>
    <dbReference type="NCBI Taxonomy" id="1801994"/>
    <lineage>
        <taxon>Bacteria</taxon>
        <taxon>Candidatus Portnoyibacteriota</taxon>
    </lineage>
</organism>
<dbReference type="InterPro" id="IPR013849">
    <property type="entry name" value="DNA_helicase_Holl-junc_RuvA_I"/>
</dbReference>
<keyword evidence="8" id="KW-0347">Helicase</keyword>
<evidence type="ECO:0000256" key="4">
    <source>
        <dbReference type="ARBA" id="ARBA00023172"/>
    </source>
</evidence>
<comment type="caution">
    <text evidence="8">The sequence shown here is derived from an EMBL/GenBank/DDBJ whole genome shotgun (WGS) entry which is preliminary data.</text>
</comment>
<dbReference type="InterPro" id="IPR010994">
    <property type="entry name" value="RuvA_2-like"/>
</dbReference>
<evidence type="ECO:0000256" key="6">
    <source>
        <dbReference type="HAMAP-Rule" id="MF_00031"/>
    </source>
</evidence>
<dbReference type="CDD" id="cd14332">
    <property type="entry name" value="UBA_RuvA_C"/>
    <property type="match status" value="1"/>
</dbReference>
<dbReference type="GO" id="GO:0000400">
    <property type="term" value="F:four-way junction DNA binding"/>
    <property type="evidence" value="ECO:0007669"/>
    <property type="project" value="UniProtKB-UniRule"/>
</dbReference>
<evidence type="ECO:0000313" key="9">
    <source>
        <dbReference type="Proteomes" id="UP000176974"/>
    </source>
</evidence>
<feature type="domain" description="Helix-hairpin-helix DNA-binding motif class 1" evidence="7">
    <location>
        <begin position="73"/>
        <end position="92"/>
    </location>
</feature>
<evidence type="ECO:0000256" key="3">
    <source>
        <dbReference type="ARBA" id="ARBA00023125"/>
    </source>
</evidence>
<dbReference type="GO" id="GO:0048476">
    <property type="term" value="C:Holliday junction resolvase complex"/>
    <property type="evidence" value="ECO:0007669"/>
    <property type="project" value="UniProtKB-UniRule"/>
</dbReference>
<comment type="similarity">
    <text evidence="6">Belongs to the RuvA family.</text>
</comment>
<dbReference type="SMART" id="SM00278">
    <property type="entry name" value="HhH1"/>
    <property type="match status" value="2"/>
</dbReference>
<keyword evidence="3 6" id="KW-0238">DNA-binding</keyword>
<evidence type="ECO:0000256" key="5">
    <source>
        <dbReference type="ARBA" id="ARBA00023204"/>
    </source>
</evidence>
<dbReference type="InterPro" id="IPR012340">
    <property type="entry name" value="NA-bd_OB-fold"/>
</dbReference>
<comment type="domain">
    <text evidence="6">Has three domains with a flexible linker between the domains II and III and assumes an 'L' shape. Domain III is highly mobile and contacts RuvB.</text>
</comment>
<feature type="domain" description="Helix-hairpin-helix DNA-binding motif class 1" evidence="7">
    <location>
        <begin position="108"/>
        <end position="127"/>
    </location>
</feature>
<dbReference type="Pfam" id="PF07499">
    <property type="entry name" value="RuvA_C"/>
    <property type="match status" value="1"/>
</dbReference>
<evidence type="ECO:0000313" key="8">
    <source>
        <dbReference type="EMBL" id="OGZ35136.1"/>
    </source>
</evidence>
<sequence>MLALIEGKIELKTEKFAIINAGGVGYKVFCPVQILAKMPEKGEKVKLFTHLYVRESILELYGFLSFEELEFFELLISISGLGPKAGLGILSVASLKDLKASIASGQVNLLTKVSGVGKKTAERVILELRNKILVSGKDVKELVADDEVFDALRSLGYSAGQIREALRQVPEKIKGPEKRIKEALKILGK</sequence>
<dbReference type="Proteomes" id="UP000176974">
    <property type="component" value="Unassembled WGS sequence"/>
</dbReference>
<dbReference type="Pfam" id="PF14520">
    <property type="entry name" value="HHH_5"/>
    <property type="match status" value="1"/>
</dbReference>
<dbReference type="InterPro" id="IPR003583">
    <property type="entry name" value="Hlx-hairpin-Hlx_DNA-bd_motif"/>
</dbReference>
<keyword evidence="1 6" id="KW-0963">Cytoplasm</keyword>
<dbReference type="GO" id="GO:0005524">
    <property type="term" value="F:ATP binding"/>
    <property type="evidence" value="ECO:0007669"/>
    <property type="project" value="InterPro"/>
</dbReference>
<dbReference type="GO" id="GO:0005737">
    <property type="term" value="C:cytoplasm"/>
    <property type="evidence" value="ECO:0007669"/>
    <property type="project" value="UniProtKB-SubCell"/>
</dbReference>
<keyword evidence="2 6" id="KW-0227">DNA damage</keyword>
<comment type="function">
    <text evidence="6">The RuvA-RuvB-RuvC complex processes Holliday junction (HJ) DNA during genetic recombination and DNA repair, while the RuvA-RuvB complex plays an important role in the rescue of blocked DNA replication forks via replication fork reversal (RFR). RuvA specifically binds to HJ cruciform DNA, conferring on it an open structure. The RuvB hexamer acts as an ATP-dependent pump, pulling dsDNA into and through the RuvAB complex. HJ branch migration allows RuvC to scan DNA until it finds its consensus sequence, where it cleaves and resolves the cruciform DNA.</text>
</comment>
<dbReference type="GO" id="GO:0006281">
    <property type="term" value="P:DNA repair"/>
    <property type="evidence" value="ECO:0007669"/>
    <property type="project" value="UniProtKB-UniRule"/>
</dbReference>
<dbReference type="Gene3D" id="1.10.150.20">
    <property type="entry name" value="5' to 3' exonuclease, C-terminal subdomain"/>
    <property type="match status" value="1"/>
</dbReference>
<keyword evidence="8" id="KW-0547">Nucleotide-binding</keyword>
<evidence type="ECO:0000256" key="2">
    <source>
        <dbReference type="ARBA" id="ARBA00022763"/>
    </source>
</evidence>
<dbReference type="InterPro" id="IPR011114">
    <property type="entry name" value="RuvA_C"/>
</dbReference>